<dbReference type="OrthoDB" id="1808578at2"/>
<organism evidence="1 2">
    <name type="scientific">Planktothrix serta PCC 8927</name>
    <dbReference type="NCBI Taxonomy" id="671068"/>
    <lineage>
        <taxon>Bacteria</taxon>
        <taxon>Bacillati</taxon>
        <taxon>Cyanobacteriota</taxon>
        <taxon>Cyanophyceae</taxon>
        <taxon>Oscillatoriophycideae</taxon>
        <taxon>Oscillatoriales</taxon>
        <taxon>Microcoleaceae</taxon>
        <taxon>Planktothrix</taxon>
    </lineage>
</organism>
<accession>A0A7Z9BRK7</accession>
<name>A0A7Z9BRK7_9CYAN</name>
<dbReference type="Gene3D" id="3.10.450.530">
    <property type="entry name" value="Ribonuclease toxin, BrnT, of type II toxin-antitoxin system"/>
    <property type="match status" value="1"/>
</dbReference>
<protein>
    <recommendedName>
        <fullName evidence="3">BrnT family toxin</fullName>
    </recommendedName>
</protein>
<dbReference type="InterPro" id="IPR007460">
    <property type="entry name" value="BrnT_toxin"/>
</dbReference>
<reference evidence="1" key="1">
    <citation type="submission" date="2019-10" db="EMBL/GenBank/DDBJ databases">
        <authorList>
            <consortium name="Genoscope - CEA"/>
            <person name="William W."/>
        </authorList>
    </citation>
    <scope>NUCLEOTIDE SEQUENCE [LARGE SCALE GENOMIC DNA]</scope>
    <source>
        <strain evidence="1">BBR_PRJEB10992</strain>
    </source>
</reference>
<dbReference type="Pfam" id="PF04365">
    <property type="entry name" value="BrnT_toxin"/>
    <property type="match status" value="1"/>
</dbReference>
<comment type="caution">
    <text evidence="1">The sequence shown here is derived from an EMBL/GenBank/DDBJ whole genome shotgun (WGS) entry which is preliminary data.</text>
</comment>
<dbReference type="InterPro" id="IPR038573">
    <property type="entry name" value="BrnT_sf"/>
</dbReference>
<keyword evidence="2" id="KW-1185">Reference proteome</keyword>
<dbReference type="Proteomes" id="UP000184550">
    <property type="component" value="Unassembled WGS sequence"/>
</dbReference>
<evidence type="ECO:0000313" key="1">
    <source>
        <dbReference type="EMBL" id="VXD15601.1"/>
    </source>
</evidence>
<dbReference type="EMBL" id="CZCU02000124">
    <property type="protein sequence ID" value="VXD15601.1"/>
    <property type="molecule type" value="Genomic_DNA"/>
</dbReference>
<gene>
    <name evidence="1" type="ORF">PL8927_50071</name>
</gene>
<sequence length="94" mass="11269">MEIFDLIFLDSIVEKLARKHSVQTQEVREVFVRFPLIRFIEKGNRQNENVYATYGQTETGRYLIVFFIYKEDNNALILSARDMTNAERRKYQND</sequence>
<evidence type="ECO:0008006" key="3">
    <source>
        <dbReference type="Google" id="ProtNLM"/>
    </source>
</evidence>
<dbReference type="AlphaFoldDB" id="A0A7Z9BRK7"/>
<evidence type="ECO:0000313" key="2">
    <source>
        <dbReference type="Proteomes" id="UP000184550"/>
    </source>
</evidence>
<proteinExistence type="predicted"/>